<organism evidence="7 8">
    <name type="scientific">Microtetraspora fusca</name>
    <dbReference type="NCBI Taxonomy" id="1997"/>
    <lineage>
        <taxon>Bacteria</taxon>
        <taxon>Bacillati</taxon>
        <taxon>Actinomycetota</taxon>
        <taxon>Actinomycetes</taxon>
        <taxon>Streptosporangiales</taxon>
        <taxon>Streptosporangiaceae</taxon>
        <taxon>Microtetraspora</taxon>
    </lineage>
</organism>
<dbReference type="EMBL" id="JBIAXI010000008">
    <property type="protein sequence ID" value="MFF4774320.1"/>
    <property type="molecule type" value="Genomic_DNA"/>
</dbReference>
<evidence type="ECO:0000256" key="1">
    <source>
        <dbReference type="ARBA" id="ARBA00004141"/>
    </source>
</evidence>
<accession>A0ABW6V4U0</accession>
<dbReference type="InterPro" id="IPR007267">
    <property type="entry name" value="GtrA_DPMS_TM"/>
</dbReference>
<dbReference type="Proteomes" id="UP001602119">
    <property type="component" value="Unassembled WGS sequence"/>
</dbReference>
<gene>
    <name evidence="7" type="ORF">ACFY05_15810</name>
</gene>
<feature type="transmembrane region" description="Helical" evidence="5">
    <location>
        <begin position="93"/>
        <end position="114"/>
    </location>
</feature>
<evidence type="ECO:0000313" key="7">
    <source>
        <dbReference type="EMBL" id="MFF4774320.1"/>
    </source>
</evidence>
<protein>
    <submittedName>
        <fullName evidence="7">GtrA family protein</fullName>
    </submittedName>
</protein>
<reference evidence="7 8" key="1">
    <citation type="submission" date="2024-10" db="EMBL/GenBank/DDBJ databases">
        <title>The Natural Products Discovery Center: Release of the First 8490 Sequenced Strains for Exploring Actinobacteria Biosynthetic Diversity.</title>
        <authorList>
            <person name="Kalkreuter E."/>
            <person name="Kautsar S.A."/>
            <person name="Yang D."/>
            <person name="Bader C.D."/>
            <person name="Teijaro C.N."/>
            <person name="Fluegel L."/>
            <person name="Davis C.M."/>
            <person name="Simpson J.R."/>
            <person name="Lauterbach L."/>
            <person name="Steele A.D."/>
            <person name="Gui C."/>
            <person name="Meng S."/>
            <person name="Li G."/>
            <person name="Viehrig K."/>
            <person name="Ye F."/>
            <person name="Su P."/>
            <person name="Kiefer A.F."/>
            <person name="Nichols A."/>
            <person name="Cepeda A.J."/>
            <person name="Yan W."/>
            <person name="Fan B."/>
            <person name="Jiang Y."/>
            <person name="Adhikari A."/>
            <person name="Zheng C.-J."/>
            <person name="Schuster L."/>
            <person name="Cowan T.M."/>
            <person name="Smanski M.J."/>
            <person name="Chevrette M.G."/>
            <person name="De Carvalho L.P.S."/>
            <person name="Shen B."/>
        </authorList>
    </citation>
    <scope>NUCLEOTIDE SEQUENCE [LARGE SCALE GENOMIC DNA]</scope>
    <source>
        <strain evidence="7 8">NPDC001281</strain>
    </source>
</reference>
<feature type="domain" description="GtrA/DPMS transmembrane" evidence="6">
    <location>
        <begin position="30"/>
        <end position="146"/>
    </location>
</feature>
<evidence type="ECO:0000259" key="6">
    <source>
        <dbReference type="Pfam" id="PF04138"/>
    </source>
</evidence>
<evidence type="ECO:0000256" key="3">
    <source>
        <dbReference type="ARBA" id="ARBA00022989"/>
    </source>
</evidence>
<keyword evidence="8" id="KW-1185">Reference proteome</keyword>
<keyword evidence="4 5" id="KW-0472">Membrane</keyword>
<feature type="transmembrane region" description="Helical" evidence="5">
    <location>
        <begin position="58"/>
        <end position="81"/>
    </location>
</feature>
<evidence type="ECO:0000313" key="8">
    <source>
        <dbReference type="Proteomes" id="UP001602119"/>
    </source>
</evidence>
<feature type="transmembrane region" description="Helical" evidence="5">
    <location>
        <begin position="120"/>
        <end position="140"/>
    </location>
</feature>
<evidence type="ECO:0000256" key="4">
    <source>
        <dbReference type="ARBA" id="ARBA00023136"/>
    </source>
</evidence>
<comment type="subcellular location">
    <subcellularLocation>
        <location evidence="1">Membrane</location>
        <topology evidence="1">Multi-pass membrane protein</topology>
    </subcellularLocation>
</comment>
<keyword evidence="2 5" id="KW-0812">Transmembrane</keyword>
<comment type="caution">
    <text evidence="7">The sequence shown here is derived from an EMBL/GenBank/DDBJ whole genome shotgun (WGS) entry which is preliminary data.</text>
</comment>
<evidence type="ECO:0000256" key="5">
    <source>
        <dbReference type="SAM" id="Phobius"/>
    </source>
</evidence>
<sequence>MLELKSRSARENPDARRIAIPAVLGQRITYLLAGAMTAGVYYVLLGLGLLVAKNSVPYLFLVVVSHFVTTMLVYPAYRLVVFKTSGVGWLPGYLRFYAVGLSFLGMSVIGLPILVEFAGIPIMVAQGLIILLSPPLSYAIHRAWTFREGDGVRNV</sequence>
<keyword evidence="3 5" id="KW-1133">Transmembrane helix</keyword>
<name>A0ABW6V4U0_MICFU</name>
<proteinExistence type="predicted"/>
<evidence type="ECO:0000256" key="2">
    <source>
        <dbReference type="ARBA" id="ARBA00022692"/>
    </source>
</evidence>
<dbReference type="RefSeq" id="WP_066938914.1">
    <property type="nucleotide sequence ID" value="NZ_BBYK01000043.1"/>
</dbReference>
<feature type="transmembrane region" description="Helical" evidence="5">
    <location>
        <begin position="30"/>
        <end position="52"/>
    </location>
</feature>
<dbReference type="Pfam" id="PF04138">
    <property type="entry name" value="GtrA_DPMS_TM"/>
    <property type="match status" value="1"/>
</dbReference>